<keyword evidence="1" id="KW-0238">DNA-binding</keyword>
<dbReference type="Gene3D" id="1.10.1660.10">
    <property type="match status" value="1"/>
</dbReference>
<dbReference type="CDD" id="cd01109">
    <property type="entry name" value="HTH_YyaN"/>
    <property type="match status" value="1"/>
</dbReference>
<protein>
    <submittedName>
        <fullName evidence="3">MerR family transcriptional regulator</fullName>
    </submittedName>
</protein>
<dbReference type="EMBL" id="BAAACG010000010">
    <property type="protein sequence ID" value="GAA0742053.1"/>
    <property type="molecule type" value="Genomic_DNA"/>
</dbReference>
<dbReference type="Proteomes" id="UP001501510">
    <property type="component" value="Unassembled WGS sequence"/>
</dbReference>
<evidence type="ECO:0000259" key="2">
    <source>
        <dbReference type="PROSITE" id="PS50937"/>
    </source>
</evidence>
<sequence length="119" mass="13724">MYKIKEAASLTGVSSYTLRYYEKEGILPPIGRDSGGRRIYTEENIAWIEIVTCLKQTNMPVAQIKEIVRLSIIGDDTIEDRKKILLEHRKEMLCRVDELKKGIKKIDKKIAYYEGAIDC</sequence>
<dbReference type="PANTHER" id="PTHR30204:SF83">
    <property type="entry name" value="TRANSCRIPTIONAL REGULATOR, MERR FAMILY"/>
    <property type="match status" value="1"/>
</dbReference>
<keyword evidence="4" id="KW-1185">Reference proteome</keyword>
<dbReference type="PANTHER" id="PTHR30204">
    <property type="entry name" value="REDOX-CYCLING DRUG-SENSING TRANSCRIPTIONAL ACTIVATOR SOXR"/>
    <property type="match status" value="1"/>
</dbReference>
<name>A0ABP3UT39_9CLOT</name>
<evidence type="ECO:0000313" key="4">
    <source>
        <dbReference type="Proteomes" id="UP001501510"/>
    </source>
</evidence>
<feature type="domain" description="HTH merR-type" evidence="2">
    <location>
        <begin position="1"/>
        <end position="70"/>
    </location>
</feature>
<evidence type="ECO:0000313" key="3">
    <source>
        <dbReference type="EMBL" id="GAA0742053.1"/>
    </source>
</evidence>
<comment type="caution">
    <text evidence="3">The sequence shown here is derived from an EMBL/GenBank/DDBJ whole genome shotgun (WGS) entry which is preliminary data.</text>
</comment>
<evidence type="ECO:0000256" key="1">
    <source>
        <dbReference type="ARBA" id="ARBA00023125"/>
    </source>
</evidence>
<gene>
    <name evidence="3" type="ORF">GCM10008906_24070</name>
</gene>
<dbReference type="InterPro" id="IPR000551">
    <property type="entry name" value="MerR-type_HTH_dom"/>
</dbReference>
<proteinExistence type="predicted"/>
<dbReference type="Pfam" id="PF13411">
    <property type="entry name" value="MerR_1"/>
    <property type="match status" value="1"/>
</dbReference>
<organism evidence="3 4">
    <name type="scientific">Clostridium oceanicum</name>
    <dbReference type="NCBI Taxonomy" id="1543"/>
    <lineage>
        <taxon>Bacteria</taxon>
        <taxon>Bacillati</taxon>
        <taxon>Bacillota</taxon>
        <taxon>Clostridia</taxon>
        <taxon>Eubacteriales</taxon>
        <taxon>Clostridiaceae</taxon>
        <taxon>Clostridium</taxon>
    </lineage>
</organism>
<dbReference type="PROSITE" id="PS50937">
    <property type="entry name" value="HTH_MERR_2"/>
    <property type="match status" value="1"/>
</dbReference>
<dbReference type="SMART" id="SM00422">
    <property type="entry name" value="HTH_MERR"/>
    <property type="match status" value="1"/>
</dbReference>
<reference evidence="4" key="1">
    <citation type="journal article" date="2019" name="Int. J. Syst. Evol. Microbiol.">
        <title>The Global Catalogue of Microorganisms (GCM) 10K type strain sequencing project: providing services to taxonomists for standard genome sequencing and annotation.</title>
        <authorList>
            <consortium name="The Broad Institute Genomics Platform"/>
            <consortium name="The Broad Institute Genome Sequencing Center for Infectious Disease"/>
            <person name="Wu L."/>
            <person name="Ma J."/>
        </authorList>
    </citation>
    <scope>NUCLEOTIDE SEQUENCE [LARGE SCALE GENOMIC DNA]</scope>
    <source>
        <strain evidence="4">JCM 1407</strain>
    </source>
</reference>
<dbReference type="RefSeq" id="WP_343761887.1">
    <property type="nucleotide sequence ID" value="NZ_BAAACG010000010.1"/>
</dbReference>
<dbReference type="InterPro" id="IPR047057">
    <property type="entry name" value="MerR_fam"/>
</dbReference>
<accession>A0ABP3UT39</accession>
<dbReference type="SUPFAM" id="SSF46955">
    <property type="entry name" value="Putative DNA-binding domain"/>
    <property type="match status" value="1"/>
</dbReference>
<dbReference type="InterPro" id="IPR009061">
    <property type="entry name" value="DNA-bd_dom_put_sf"/>
</dbReference>